<dbReference type="FunFam" id="3.30.200.20:FF:000409">
    <property type="entry name" value="serine/threonine-protein kinase haspin"/>
    <property type="match status" value="1"/>
</dbReference>
<keyword evidence="23" id="KW-1185">Reference proteome</keyword>
<feature type="binding site" evidence="18">
    <location>
        <position position="1054"/>
    </location>
    <ligand>
        <name>ATP</name>
        <dbReference type="ChEBI" id="CHEBI:30616"/>
    </ligand>
</feature>
<comment type="caution">
    <text evidence="22">The sequence shown here is derived from an EMBL/GenBank/DDBJ whole genome shotgun (WGS) entry which is preliminary data.</text>
</comment>
<feature type="compositionally biased region" description="Polar residues" evidence="20">
    <location>
        <begin position="666"/>
        <end position="676"/>
    </location>
</feature>
<dbReference type="InterPro" id="IPR000719">
    <property type="entry name" value="Prot_kinase_dom"/>
</dbReference>
<evidence type="ECO:0000256" key="6">
    <source>
        <dbReference type="ARBA" id="ARBA00022454"/>
    </source>
</evidence>
<organism evidence="22 23">
    <name type="scientific">Cotesia glomerata</name>
    <name type="common">Lepidopteran parasitic wasp</name>
    <name type="synonym">Apanteles glomeratus</name>
    <dbReference type="NCBI Taxonomy" id="32391"/>
    <lineage>
        <taxon>Eukaryota</taxon>
        <taxon>Metazoa</taxon>
        <taxon>Ecdysozoa</taxon>
        <taxon>Arthropoda</taxon>
        <taxon>Hexapoda</taxon>
        <taxon>Insecta</taxon>
        <taxon>Pterygota</taxon>
        <taxon>Neoptera</taxon>
        <taxon>Endopterygota</taxon>
        <taxon>Hymenoptera</taxon>
        <taxon>Apocrita</taxon>
        <taxon>Ichneumonoidea</taxon>
        <taxon>Braconidae</taxon>
        <taxon>Microgastrinae</taxon>
        <taxon>Cotesia</taxon>
    </lineage>
</organism>
<dbReference type="SMART" id="SM01331">
    <property type="entry name" value="DUF3635"/>
    <property type="match status" value="1"/>
</dbReference>
<evidence type="ECO:0000256" key="2">
    <source>
        <dbReference type="ARBA" id="ARBA00004123"/>
    </source>
</evidence>
<evidence type="ECO:0000256" key="15">
    <source>
        <dbReference type="ARBA" id="ARBA00023242"/>
    </source>
</evidence>
<evidence type="ECO:0000256" key="20">
    <source>
        <dbReference type="SAM" id="MobiDB-lite"/>
    </source>
</evidence>
<evidence type="ECO:0000256" key="4">
    <source>
        <dbReference type="ARBA" id="ARBA00004286"/>
    </source>
</evidence>
<evidence type="ECO:0000259" key="21">
    <source>
        <dbReference type="PROSITE" id="PS50011"/>
    </source>
</evidence>
<sequence>MFQKPIKTYGRKPKSITSSGSDLMTFHRQHIISPLSPDSSIDFDKYLDKSANKSSDYDPFETTFDRVVKTAKLPPRASRKKLKVRFVDSTTDSGEESYVEDIQKSDPKSRSSSIDKDLQEDKNEENKSLPDNSNLNSNLTDEEAIEQSQDCQTPDSRTSDEYLNKLPAVESRDQSLLEPVLDNLESTKLQPSPPQNDLVPQFVDTTTDSNEESFEFVKIGQKSHITHRKIRSNSVDNTTEKITKSLPVKTRVRKRKIKKIGNDSSDSDASVKFSPVRKTRRGNNRVSRAKAGSLEQTNKIKNCSVILTRLELKENRLNNNQELKIKPVKNNNDYRSSCLEAEVKSRECIVRLSQFNNNNNKSTMQMDNTLSQTFISSTPCERRVGFKKLKPGISPIYTPNKASKNLTVPPTILLDVSTELFGDEESNKLVGNKLGSAEEEETSVTSADLFSSFDELQNQSEDSSVVDNTETKDSQIKIDDESCQTLVAGSLSEQNSQSVNEGFKSGEIKSFTDSQSSEINDMDQRSSINDMVLDEIEEGNFVSDLKPFDNFTEDSNKNSEISELSNKNSEISELSNKNSELLELSNKNSELSELSNKNSEISELSEYIENSLPIKINQTCSENVSINNDSVFVDESKSIIESSVENSKDNELIDSSETDDDYHLIVSNTSSSNKGDNSTEHSSQEEEEEEEDSNKKEEIEPDSINENKNPAAIKLPEPFVLLERLNNIGHVTTRRRDYQSWARNLDAIAEKSSDLSNITEEVSNFPDLSKKVARRITRSTKTSLPMRRSTRIKSDSNEPDERPKKSRVGFLEPLIDRLDLEDDTRVLYLKPGKSWARSLSILNNIRKEEDLDLMPIGNKGKKWRQSVRNVLSMQRQSVAFACVKNQENEKSERETFHRDRLILSKRSSNLPKVSFVNNHDVESGAGRFARRMSIRVVPNSSKYSIVDDKIIEDSSFLRAYGISTDRNDELKKKSLAPKESLVYQLRCSSTPTLEILPEPVSARNVVLQRCDQTDSLPFESCYPDSYLKHCRKIGEGVYGEVFLYENKRDKSVIKIIPIEGNELVNGEPQKKYGEILSEIIIAKELHDLRFNKTYQTNGFVEVKNIRCIKGKYPDKLLQLWDAYDEKKNSENDSPRMFTDDQLYIALELGNGGQDMEAFVFNNSAEAYITFVQAALALAVAEKSLDFEHRDMHWGNILISRTNEKQMSCKLDSEEMSLQCNGIKTTIIDFTLSRMSYQGCCMFNDLALDPALFTAVGEYQFDIYRLMKEKTKNNWQSFEPYTNILWLHYTLDKMVTAVRYKNVTSKTHKQSIEKLEELKDTILEYESAFDFISNCDKLIGLNRSSC</sequence>
<evidence type="ECO:0000256" key="9">
    <source>
        <dbReference type="ARBA" id="ARBA00022553"/>
    </source>
</evidence>
<keyword evidence="14" id="KW-0206">Cytoskeleton</keyword>
<feature type="compositionally biased region" description="Basic and acidic residues" evidence="20">
    <location>
        <begin position="792"/>
        <end position="803"/>
    </location>
</feature>
<evidence type="ECO:0000256" key="12">
    <source>
        <dbReference type="ARBA" id="ARBA00022777"/>
    </source>
</evidence>
<dbReference type="SUPFAM" id="SSF56112">
    <property type="entry name" value="Protein kinase-like (PK-like)"/>
    <property type="match status" value="1"/>
</dbReference>
<dbReference type="PROSITE" id="PS50011">
    <property type="entry name" value="PROTEIN_KINASE_DOM"/>
    <property type="match status" value="1"/>
</dbReference>
<feature type="region of interest" description="Disordered" evidence="20">
    <location>
        <begin position="490"/>
        <end position="524"/>
    </location>
</feature>
<dbReference type="PANTHER" id="PTHR24419">
    <property type="entry name" value="INTERLEUKIN-1 RECEPTOR-ASSOCIATED KINASE"/>
    <property type="match status" value="1"/>
</dbReference>
<dbReference type="GO" id="GO:0010564">
    <property type="term" value="P:regulation of cell cycle process"/>
    <property type="evidence" value="ECO:0007669"/>
    <property type="project" value="UniProtKB-ARBA"/>
</dbReference>
<dbReference type="InterPro" id="IPR024604">
    <property type="entry name" value="GSG2_C"/>
</dbReference>
<evidence type="ECO:0000256" key="11">
    <source>
        <dbReference type="ARBA" id="ARBA00022741"/>
    </source>
</evidence>
<dbReference type="InterPro" id="IPR011009">
    <property type="entry name" value="Kinase-like_dom_sf"/>
</dbReference>
<comment type="subcellular location">
    <subcellularLocation>
        <location evidence="4">Chromosome</location>
    </subcellularLocation>
    <subcellularLocation>
        <location evidence="3">Cytoplasm</location>
        <location evidence="3">Cytoskeleton</location>
        <location evidence="3">Spindle</location>
    </subcellularLocation>
    <subcellularLocation>
        <location evidence="2">Nucleus</location>
    </subcellularLocation>
</comment>
<evidence type="ECO:0000256" key="18">
    <source>
        <dbReference type="PROSITE-ProRule" id="PRU10141"/>
    </source>
</evidence>
<name>A0AAV7IIE2_COTGL</name>
<dbReference type="Proteomes" id="UP000826195">
    <property type="component" value="Unassembled WGS sequence"/>
</dbReference>
<dbReference type="EMBL" id="JAHXZJ010001864">
    <property type="protein sequence ID" value="KAH0550677.1"/>
    <property type="molecule type" value="Genomic_DNA"/>
</dbReference>
<evidence type="ECO:0000256" key="5">
    <source>
        <dbReference type="ARBA" id="ARBA00012513"/>
    </source>
</evidence>
<dbReference type="PROSITE" id="PS00107">
    <property type="entry name" value="PROTEIN_KINASE_ATP"/>
    <property type="match status" value="1"/>
</dbReference>
<evidence type="ECO:0000313" key="22">
    <source>
        <dbReference type="EMBL" id="KAH0550677.1"/>
    </source>
</evidence>
<dbReference type="GO" id="GO:0035556">
    <property type="term" value="P:intracellular signal transduction"/>
    <property type="evidence" value="ECO:0007669"/>
    <property type="project" value="TreeGrafter"/>
</dbReference>
<comment type="cofactor">
    <cofactor evidence="1">
        <name>Mg(2+)</name>
        <dbReference type="ChEBI" id="CHEBI:18420"/>
    </cofactor>
</comment>
<protein>
    <recommendedName>
        <fullName evidence="5">non-specific serine/threonine protein kinase</fullName>
        <ecNumber evidence="5">2.7.11.1</ecNumber>
    </recommendedName>
</protein>
<accession>A0AAV7IIE2</accession>
<comment type="catalytic activity">
    <reaction evidence="16">
        <text>L-threonyl-[protein] + ATP = O-phospho-L-threonyl-[protein] + ADP + H(+)</text>
        <dbReference type="Rhea" id="RHEA:46608"/>
        <dbReference type="Rhea" id="RHEA-COMP:11060"/>
        <dbReference type="Rhea" id="RHEA-COMP:11605"/>
        <dbReference type="ChEBI" id="CHEBI:15378"/>
        <dbReference type="ChEBI" id="CHEBI:30013"/>
        <dbReference type="ChEBI" id="CHEBI:30616"/>
        <dbReference type="ChEBI" id="CHEBI:61977"/>
        <dbReference type="ChEBI" id="CHEBI:456216"/>
        <dbReference type="EC" id="2.7.11.1"/>
    </reaction>
</comment>
<dbReference type="GO" id="GO:0005819">
    <property type="term" value="C:spindle"/>
    <property type="evidence" value="ECO:0007669"/>
    <property type="project" value="UniProtKB-SubCell"/>
</dbReference>
<dbReference type="InterPro" id="IPR017441">
    <property type="entry name" value="Protein_kinase_ATP_BS"/>
</dbReference>
<keyword evidence="9" id="KW-0597">Phosphoprotein</keyword>
<feature type="region of interest" description="Disordered" evidence="20">
    <location>
        <begin position="1"/>
        <end position="22"/>
    </location>
</feature>
<evidence type="ECO:0000256" key="13">
    <source>
        <dbReference type="ARBA" id="ARBA00022840"/>
    </source>
</evidence>
<keyword evidence="10" id="KW-0808">Transferase</keyword>
<keyword evidence="15" id="KW-0539">Nucleus</keyword>
<comment type="catalytic activity">
    <reaction evidence="17">
        <text>L-seryl-[protein] + ATP = O-phospho-L-seryl-[protein] + ADP + H(+)</text>
        <dbReference type="Rhea" id="RHEA:17989"/>
        <dbReference type="Rhea" id="RHEA-COMP:9863"/>
        <dbReference type="Rhea" id="RHEA-COMP:11604"/>
        <dbReference type="ChEBI" id="CHEBI:15378"/>
        <dbReference type="ChEBI" id="CHEBI:29999"/>
        <dbReference type="ChEBI" id="CHEBI:30616"/>
        <dbReference type="ChEBI" id="CHEBI:83421"/>
        <dbReference type="ChEBI" id="CHEBI:456216"/>
        <dbReference type="EC" id="2.7.11.1"/>
    </reaction>
</comment>
<feature type="compositionally biased region" description="Polar residues" evidence="20">
    <location>
        <begin position="511"/>
        <end position="524"/>
    </location>
</feature>
<evidence type="ECO:0000313" key="23">
    <source>
        <dbReference type="Proteomes" id="UP000826195"/>
    </source>
</evidence>
<dbReference type="FunFam" id="1.10.510.10:FF:000401">
    <property type="entry name" value="serine/threonine-protein kinase haspin"/>
    <property type="match status" value="1"/>
</dbReference>
<dbReference type="GO" id="GO:0005524">
    <property type="term" value="F:ATP binding"/>
    <property type="evidence" value="ECO:0007669"/>
    <property type="project" value="UniProtKB-UniRule"/>
</dbReference>
<dbReference type="GO" id="GO:0072354">
    <property type="term" value="F:histone H3T3 kinase activity"/>
    <property type="evidence" value="ECO:0007669"/>
    <property type="project" value="TreeGrafter"/>
</dbReference>
<evidence type="ECO:0000256" key="8">
    <source>
        <dbReference type="ARBA" id="ARBA00022527"/>
    </source>
</evidence>
<feature type="region of interest" description="Disordered" evidence="20">
    <location>
        <begin position="86"/>
        <end position="137"/>
    </location>
</feature>
<dbReference type="GO" id="GO:0005694">
    <property type="term" value="C:chromosome"/>
    <property type="evidence" value="ECO:0007669"/>
    <property type="project" value="UniProtKB-SubCell"/>
</dbReference>
<dbReference type="GO" id="GO:0005737">
    <property type="term" value="C:cytoplasm"/>
    <property type="evidence" value="ECO:0007669"/>
    <property type="project" value="TreeGrafter"/>
</dbReference>
<feature type="region of interest" description="Disordered" evidence="20">
    <location>
        <begin position="255"/>
        <end position="290"/>
    </location>
</feature>
<keyword evidence="19" id="KW-0175">Coiled coil</keyword>
<dbReference type="Gene3D" id="1.10.510.10">
    <property type="entry name" value="Transferase(Phosphotransferase) domain 1"/>
    <property type="match status" value="1"/>
</dbReference>
<evidence type="ECO:0000256" key="10">
    <source>
        <dbReference type="ARBA" id="ARBA00022679"/>
    </source>
</evidence>
<dbReference type="Gene3D" id="3.30.200.20">
    <property type="entry name" value="Phosphorylase Kinase, domain 1"/>
    <property type="match status" value="1"/>
</dbReference>
<evidence type="ECO:0000256" key="14">
    <source>
        <dbReference type="ARBA" id="ARBA00023212"/>
    </source>
</evidence>
<keyword evidence="7" id="KW-0963">Cytoplasm</keyword>
<feature type="compositionally biased region" description="Polar residues" evidence="20">
    <location>
        <begin position="490"/>
        <end position="500"/>
    </location>
</feature>
<gene>
    <name evidence="22" type="ORF">KQX54_020502</name>
</gene>
<dbReference type="PANTHER" id="PTHR24419:SF18">
    <property type="entry name" value="SERINE_THREONINE-PROTEIN KINASE HASPIN"/>
    <property type="match status" value="1"/>
</dbReference>
<evidence type="ECO:0000256" key="19">
    <source>
        <dbReference type="SAM" id="Coils"/>
    </source>
</evidence>
<evidence type="ECO:0000256" key="7">
    <source>
        <dbReference type="ARBA" id="ARBA00022490"/>
    </source>
</evidence>
<keyword evidence="8" id="KW-0723">Serine/threonine-protein kinase</keyword>
<feature type="region of interest" description="Disordered" evidence="20">
    <location>
        <begin position="545"/>
        <end position="564"/>
    </location>
</feature>
<proteinExistence type="predicted"/>
<keyword evidence="12" id="KW-0418">Kinase</keyword>
<evidence type="ECO:0000256" key="1">
    <source>
        <dbReference type="ARBA" id="ARBA00001946"/>
    </source>
</evidence>
<keyword evidence="6" id="KW-0158">Chromosome</keyword>
<dbReference type="SMART" id="SM00220">
    <property type="entry name" value="S_TKc"/>
    <property type="match status" value="1"/>
</dbReference>
<feature type="coiled-coil region" evidence="19">
    <location>
        <begin position="564"/>
        <end position="604"/>
    </location>
</feature>
<evidence type="ECO:0000256" key="17">
    <source>
        <dbReference type="ARBA" id="ARBA00048679"/>
    </source>
</evidence>
<dbReference type="EC" id="2.7.11.1" evidence="5"/>
<dbReference type="Pfam" id="PF12330">
    <property type="entry name" value="Haspin_kinase"/>
    <property type="match status" value="1"/>
</dbReference>
<keyword evidence="13 18" id="KW-0067">ATP-binding</keyword>
<reference evidence="22 23" key="1">
    <citation type="journal article" date="2021" name="J. Hered.">
        <title>A chromosome-level genome assembly of the parasitoid wasp, Cotesia glomerata (Hymenoptera: Braconidae).</title>
        <authorList>
            <person name="Pinto B.J."/>
            <person name="Weis J.J."/>
            <person name="Gamble T."/>
            <person name="Ode P.J."/>
            <person name="Paul R."/>
            <person name="Zaspel J.M."/>
        </authorList>
    </citation>
    <scope>NUCLEOTIDE SEQUENCE [LARGE SCALE GENOMIC DNA]</scope>
    <source>
        <strain evidence="22">CgM1</strain>
    </source>
</reference>
<feature type="domain" description="Protein kinase" evidence="21">
    <location>
        <begin position="1027"/>
        <end position="1345"/>
    </location>
</feature>
<evidence type="ECO:0000256" key="16">
    <source>
        <dbReference type="ARBA" id="ARBA00047899"/>
    </source>
</evidence>
<keyword evidence="11 18" id="KW-0547">Nucleotide-binding</keyword>
<feature type="compositionally biased region" description="Basic and acidic residues" evidence="20">
    <location>
        <begin position="101"/>
        <end position="128"/>
    </location>
</feature>
<evidence type="ECO:0000256" key="3">
    <source>
        <dbReference type="ARBA" id="ARBA00004186"/>
    </source>
</evidence>
<dbReference type="GO" id="GO:0000278">
    <property type="term" value="P:mitotic cell cycle"/>
    <property type="evidence" value="ECO:0007669"/>
    <property type="project" value="TreeGrafter"/>
</dbReference>
<feature type="region of interest" description="Disordered" evidence="20">
    <location>
        <begin position="777"/>
        <end position="806"/>
    </location>
</feature>
<dbReference type="GO" id="GO:0005634">
    <property type="term" value="C:nucleus"/>
    <property type="evidence" value="ECO:0007669"/>
    <property type="project" value="UniProtKB-SubCell"/>
</dbReference>
<feature type="region of interest" description="Disordered" evidence="20">
    <location>
        <begin position="666"/>
        <end position="711"/>
    </location>
</feature>